<dbReference type="PANTHER" id="PTHR43767">
    <property type="entry name" value="LONG-CHAIN-FATTY-ACID--COA LIGASE"/>
    <property type="match status" value="1"/>
</dbReference>
<dbReference type="EMBL" id="BAABIC010000028">
    <property type="protein sequence ID" value="GAA4709783.1"/>
    <property type="molecule type" value="Genomic_DNA"/>
</dbReference>
<dbReference type="RefSeq" id="WP_345384089.1">
    <property type="nucleotide sequence ID" value="NZ_BAABIC010000028.1"/>
</dbReference>
<reference evidence="4" key="1">
    <citation type="journal article" date="2019" name="Int. J. Syst. Evol. Microbiol.">
        <title>The Global Catalogue of Microorganisms (GCM) 10K type strain sequencing project: providing services to taxonomists for standard genome sequencing and annotation.</title>
        <authorList>
            <consortium name="The Broad Institute Genomics Platform"/>
            <consortium name="The Broad Institute Genome Sequencing Center for Infectious Disease"/>
            <person name="Wu L."/>
            <person name="Ma J."/>
        </authorList>
    </citation>
    <scope>NUCLEOTIDE SEQUENCE [LARGE SCALE GENOMIC DNA]</scope>
    <source>
        <strain evidence="4">JCM 18055</strain>
    </source>
</reference>
<dbReference type="SUPFAM" id="SSF56801">
    <property type="entry name" value="Acetyl-CoA synthetase-like"/>
    <property type="match status" value="1"/>
</dbReference>
<dbReference type="Gene3D" id="3.30.300.30">
    <property type="match status" value="1"/>
</dbReference>
<dbReference type="InterPro" id="IPR000873">
    <property type="entry name" value="AMP-dep_synth/lig_dom"/>
</dbReference>
<dbReference type="PANTHER" id="PTHR43767:SF1">
    <property type="entry name" value="NONRIBOSOMAL PEPTIDE SYNTHASE PES1 (EUROFUNG)-RELATED"/>
    <property type="match status" value="1"/>
</dbReference>
<dbReference type="InterPro" id="IPR025110">
    <property type="entry name" value="AMP-bd_C"/>
</dbReference>
<dbReference type="InterPro" id="IPR050237">
    <property type="entry name" value="ATP-dep_AMP-bd_enzyme"/>
</dbReference>
<dbReference type="InterPro" id="IPR020845">
    <property type="entry name" value="AMP-binding_CS"/>
</dbReference>
<dbReference type="PROSITE" id="PS00455">
    <property type="entry name" value="AMP_BINDING"/>
    <property type="match status" value="1"/>
</dbReference>
<organism evidence="3 4">
    <name type="scientific">Pseudonocardia yuanmonensis</name>
    <dbReference type="NCBI Taxonomy" id="1095914"/>
    <lineage>
        <taxon>Bacteria</taxon>
        <taxon>Bacillati</taxon>
        <taxon>Actinomycetota</taxon>
        <taxon>Actinomycetes</taxon>
        <taxon>Pseudonocardiales</taxon>
        <taxon>Pseudonocardiaceae</taxon>
        <taxon>Pseudonocardia</taxon>
    </lineage>
</organism>
<keyword evidence="4" id="KW-1185">Reference proteome</keyword>
<evidence type="ECO:0000259" key="2">
    <source>
        <dbReference type="Pfam" id="PF13193"/>
    </source>
</evidence>
<gene>
    <name evidence="3" type="ORF">GCM10023215_59330</name>
</gene>
<protein>
    <submittedName>
        <fullName evidence="3">(2,3-dihydroxybenzoyl)adenylate synthase</fullName>
    </submittedName>
</protein>
<dbReference type="Gene3D" id="2.30.38.10">
    <property type="entry name" value="Luciferase, Domain 3"/>
    <property type="match status" value="1"/>
</dbReference>
<feature type="domain" description="AMP-binding enzyme C-terminal" evidence="2">
    <location>
        <begin position="466"/>
        <end position="542"/>
    </location>
</feature>
<sequence length="561" mass="59970">MPSPISEHIVPWPADVAEDYVGKGYWAGVPLGTLLREVADRHPETPAVVDAAVGLRLSHRELAERADAAAARLLDLGMEPGERIVVQLGNGWEFVVLTLACLRAGIVPVMALPAHRRTELAHLARHAEATAVAVPDVLRDFDHQALAHELADDVRSVTGAPWHVLVCGDRVAPGGIDLRALCGPAEDPEADRARLDALAPGSREVALFLLSGGTTGLPKLIARTHDDYAYNARRSAQMAGVGPDTVYLVSLPAGHNFPLACPGILGALLAGGRVVLLPSPEPARAFATVAAEGVTHTAVVPAVAGRWLDHAAEHGPDELASLRVLQVGGARLADELARKIRPVLGCTLQQVFGMAEGLLNFTRLDDPDEVVCTTQGRPMCPDDEVRLVDELGRDVPEGEVGSLLTRGPYTPRGYYRAAEQNARAFTADGWYRSGDICRRTPEGNLVVEGRDKDMINRGGEKISAEEVENLVYQLPAVAQVAAVAMPDRELGERVCLYVVPRTASTVTLEEIRAAMESVGVARFKLPEHLVLVDELATTKVGKIDKKALRADIAERLSGAPA</sequence>
<accession>A0ABP8XMC6</accession>
<proteinExistence type="predicted"/>
<evidence type="ECO:0000313" key="4">
    <source>
        <dbReference type="Proteomes" id="UP001500325"/>
    </source>
</evidence>
<feature type="domain" description="AMP-dependent synthetase/ligase" evidence="1">
    <location>
        <begin position="36"/>
        <end position="415"/>
    </location>
</feature>
<evidence type="ECO:0000259" key="1">
    <source>
        <dbReference type="Pfam" id="PF00501"/>
    </source>
</evidence>
<dbReference type="Gene3D" id="3.40.50.980">
    <property type="match status" value="2"/>
</dbReference>
<dbReference type="InterPro" id="IPR045851">
    <property type="entry name" value="AMP-bd_C_sf"/>
</dbReference>
<dbReference type="Pfam" id="PF00501">
    <property type="entry name" value="AMP-binding"/>
    <property type="match status" value="1"/>
</dbReference>
<evidence type="ECO:0000313" key="3">
    <source>
        <dbReference type="EMBL" id="GAA4709783.1"/>
    </source>
</evidence>
<dbReference type="Pfam" id="PF13193">
    <property type="entry name" value="AMP-binding_C"/>
    <property type="match status" value="1"/>
</dbReference>
<name>A0ABP8XMC6_9PSEU</name>
<comment type="caution">
    <text evidence="3">The sequence shown here is derived from an EMBL/GenBank/DDBJ whole genome shotgun (WGS) entry which is preliminary data.</text>
</comment>
<dbReference type="Proteomes" id="UP001500325">
    <property type="component" value="Unassembled WGS sequence"/>
</dbReference>